<name>A0AA96I043_9BACT</name>
<proteinExistence type="predicted"/>
<evidence type="ECO:0000313" key="2">
    <source>
        <dbReference type="EMBL" id="WNL23993.1"/>
    </source>
</evidence>
<sequence length="172" mass="20113">MNLLITRHDKIGDFVVTLPLFKAIKEQYPNTKITALVSKINYKFAKDIEFIDDVILYNTNDFPRTLQDIKSKNFDASISAYIDTQLGKILYKSGIKKRVAPATKLAQFYFNKRIRQRRSKALKTEWQYNLELAKAIFPEIKLDFSKPLLNIKEKKTKELFFILDLVVVVMET</sequence>
<dbReference type="EMBL" id="CP134851">
    <property type="protein sequence ID" value="WNL23993.1"/>
    <property type="molecule type" value="Genomic_DNA"/>
</dbReference>
<accession>A0AA96I043</accession>
<reference evidence="2" key="1">
    <citation type="submission" date="2023-09" db="EMBL/GenBank/DDBJ databases">
        <title>Arcobacter tbilisiensis sp. nov. isolated from chicken meat in Tbilisi, Georgia.</title>
        <authorList>
            <person name="Matthias R."/>
            <person name="Zautner A.E."/>
        </authorList>
    </citation>
    <scope>NUCLEOTIDE SEQUENCE</scope>
    <source>
        <strain evidence="2">LEO 74</strain>
    </source>
</reference>
<dbReference type="InterPro" id="IPR051199">
    <property type="entry name" value="LPS_LOS_Heptosyltrfase"/>
</dbReference>
<dbReference type="EMBL" id="CP134844">
    <property type="protein sequence ID" value="WNL12977.1"/>
    <property type="molecule type" value="Genomic_DNA"/>
</dbReference>
<dbReference type="PANTHER" id="PTHR30160">
    <property type="entry name" value="TETRAACYLDISACCHARIDE 4'-KINASE-RELATED"/>
    <property type="match status" value="1"/>
</dbReference>
<dbReference type="GO" id="GO:0005829">
    <property type="term" value="C:cytosol"/>
    <property type="evidence" value="ECO:0007669"/>
    <property type="project" value="TreeGrafter"/>
</dbReference>
<dbReference type="Gene3D" id="3.40.50.2000">
    <property type="entry name" value="Glycogen Phosphorylase B"/>
    <property type="match status" value="1"/>
</dbReference>
<evidence type="ECO:0000313" key="1">
    <source>
        <dbReference type="EMBL" id="WNL12977.1"/>
    </source>
</evidence>
<protein>
    <recommendedName>
        <fullName evidence="3">Heptosyltransferase</fullName>
    </recommendedName>
</protein>
<gene>
    <name evidence="1" type="ORF">RJG52_02690</name>
    <name evidence="2" type="ORF">RJG55_02700</name>
</gene>
<evidence type="ECO:0008006" key="3">
    <source>
        <dbReference type="Google" id="ProtNLM"/>
    </source>
</evidence>
<dbReference type="SUPFAM" id="SSF53756">
    <property type="entry name" value="UDP-Glycosyltransferase/glycogen phosphorylase"/>
    <property type="match status" value="1"/>
</dbReference>
<dbReference type="GO" id="GO:0009244">
    <property type="term" value="P:lipopolysaccharide core region biosynthetic process"/>
    <property type="evidence" value="ECO:0007669"/>
    <property type="project" value="TreeGrafter"/>
</dbReference>
<dbReference type="PANTHER" id="PTHR30160:SF15">
    <property type="entry name" value="GLYCOSYLTRANSFERASE HI_0523-RELATED"/>
    <property type="match status" value="1"/>
</dbReference>
<dbReference type="GO" id="GO:0008713">
    <property type="term" value="F:ADP-heptose-lipopolysaccharide heptosyltransferase activity"/>
    <property type="evidence" value="ECO:0007669"/>
    <property type="project" value="TreeGrafter"/>
</dbReference>
<organism evidence="1">
    <name type="scientific">Arcobacter sp. AZ-2023</name>
    <dbReference type="NCBI Taxonomy" id="3074453"/>
    <lineage>
        <taxon>Bacteria</taxon>
        <taxon>Pseudomonadati</taxon>
        <taxon>Campylobacterota</taxon>
        <taxon>Epsilonproteobacteria</taxon>
        <taxon>Campylobacterales</taxon>
        <taxon>Arcobacteraceae</taxon>
        <taxon>Arcobacter</taxon>
    </lineage>
</organism>
<reference evidence="1" key="2">
    <citation type="submission" date="2023-09" db="EMBL/GenBank/DDBJ databases">
        <title>Characterization of Arcobacter Isolates from Retail Chicken Sold in Supermarkets in Tbilisi, Georgia.</title>
        <authorList>
            <person name="Matthias R."/>
            <person name="Zautner A.E."/>
        </authorList>
    </citation>
    <scope>NUCLEOTIDE SEQUENCE</scope>
    <source>
        <strain evidence="1">LEO 109</strain>
    </source>
</reference>
<dbReference type="AlphaFoldDB" id="A0AA96I043"/>